<dbReference type="PANTHER" id="PTHR37534:SF20">
    <property type="entry name" value="PRO1A C6 ZINK-FINGER PROTEIN"/>
    <property type="match status" value="1"/>
</dbReference>
<dbReference type="Pfam" id="PF00172">
    <property type="entry name" value="Zn_clus"/>
    <property type="match status" value="1"/>
</dbReference>
<name>A0AAW0YGW1_9TREE</name>
<dbReference type="CDD" id="cd00067">
    <property type="entry name" value="GAL4"/>
    <property type="match status" value="1"/>
</dbReference>
<feature type="region of interest" description="Disordered" evidence="3">
    <location>
        <begin position="112"/>
        <end position="176"/>
    </location>
</feature>
<dbReference type="SMART" id="SM00066">
    <property type="entry name" value="GAL4"/>
    <property type="match status" value="1"/>
</dbReference>
<feature type="compositionally biased region" description="Low complexity" evidence="3">
    <location>
        <begin position="21"/>
        <end position="33"/>
    </location>
</feature>
<sequence length="744" mass="80572">MYDSLSEVTTDHTKLQNLASTLDSTSPLSSSVSVHHDSLNPSRPPIASSSKRGVSFSSSGAPRRAKTGCITCRLRKKRCDETKPICATCSRLGIECLGYGAKRPDWLREKDNAEKAKSQIKQTVSSRRASRTKTVESADVDELSGQSESHRSSGSFEDLKPVGNFGGEGSGDGLAEPAARTDRLAWGHTAMSSSSPSEAISWVHATNHIGTLGTTESYSVTARSVPSFQTTSVMDASSMLSAYAIPAGPPIDEPGMDDLWTTLFGGPEPSVWGSVPAHAAPPAATPPGELSYLIPSPTAGPSISPSSDLSYLHHYLNNVLPLQYKLMGISVSMGEFVTPLALARTEVLASVSSLAALHIASQRARPRIKHASPSWARRTRRTGQSSKIFEANDEEAVTATTSHKKSIARLHFLSPQDLVAEEVIIPVVFAISYHLFSGGTSRHLTEILAVNQRCLTAALASSPELLEEGYSPATVPQGSLWSRCPHLLQHMMWIDIIASVSLNKTSRLLPAYRKLLEHLPFGIGTSSRPVILMDKVMGCDSTTMLALVETVALAEWRQDAEHAGSLSVKELLRRASKIEGLLDERPWRESHLKRPKTIVPGEEGPSNDVRRLMSDVFYGAAKVLLASVVNGPHPGVSDVAEAVQSTLGALYRLDFEYPETDIHRALVLPITIAGSHAESDAQQAYFRQCFERLGPEAKVFGNTGLASDLMEDVWRRRAQGGLAARVCWRETMVEMGWENGILLI</sequence>
<dbReference type="AlphaFoldDB" id="A0AAW0YGW1"/>
<dbReference type="GO" id="GO:0008270">
    <property type="term" value="F:zinc ion binding"/>
    <property type="evidence" value="ECO:0007669"/>
    <property type="project" value="InterPro"/>
</dbReference>
<feature type="compositionally biased region" description="Low complexity" evidence="3">
    <location>
        <begin position="48"/>
        <end position="59"/>
    </location>
</feature>
<dbReference type="PROSITE" id="PS50048">
    <property type="entry name" value="ZN2_CY6_FUNGAL_2"/>
    <property type="match status" value="1"/>
</dbReference>
<comment type="caution">
    <text evidence="5">The sequence shown here is derived from an EMBL/GenBank/DDBJ whole genome shotgun (WGS) entry which is preliminary data.</text>
</comment>
<dbReference type="GO" id="GO:0005634">
    <property type="term" value="C:nucleus"/>
    <property type="evidence" value="ECO:0007669"/>
    <property type="project" value="UniProtKB-SubCell"/>
</dbReference>
<comment type="subcellular location">
    <subcellularLocation>
        <location evidence="1">Nucleus</location>
    </subcellularLocation>
</comment>
<dbReference type="GeneID" id="92182450"/>
<dbReference type="PROSITE" id="PS00463">
    <property type="entry name" value="ZN2_CY6_FUNGAL_1"/>
    <property type="match status" value="1"/>
</dbReference>
<dbReference type="GO" id="GO:0000981">
    <property type="term" value="F:DNA-binding transcription factor activity, RNA polymerase II-specific"/>
    <property type="evidence" value="ECO:0007669"/>
    <property type="project" value="InterPro"/>
</dbReference>
<protein>
    <recommendedName>
        <fullName evidence="4">Zn(2)-C6 fungal-type domain-containing protein</fullName>
    </recommendedName>
</protein>
<keyword evidence="2" id="KW-0539">Nucleus</keyword>
<evidence type="ECO:0000313" key="5">
    <source>
        <dbReference type="EMBL" id="KAK8847335.1"/>
    </source>
</evidence>
<feature type="compositionally biased region" description="Low complexity" evidence="3">
    <location>
        <begin position="144"/>
        <end position="155"/>
    </location>
</feature>
<organism evidence="5 6">
    <name type="scientific">Kwoniella newhampshirensis</name>
    <dbReference type="NCBI Taxonomy" id="1651941"/>
    <lineage>
        <taxon>Eukaryota</taxon>
        <taxon>Fungi</taxon>
        <taxon>Dikarya</taxon>
        <taxon>Basidiomycota</taxon>
        <taxon>Agaricomycotina</taxon>
        <taxon>Tremellomycetes</taxon>
        <taxon>Tremellales</taxon>
        <taxon>Cryptococcaceae</taxon>
        <taxon>Kwoniella</taxon>
    </lineage>
</organism>
<feature type="region of interest" description="Disordered" evidence="3">
    <location>
        <begin position="21"/>
        <end position="64"/>
    </location>
</feature>
<evidence type="ECO:0000313" key="6">
    <source>
        <dbReference type="Proteomes" id="UP001388673"/>
    </source>
</evidence>
<dbReference type="SUPFAM" id="SSF57701">
    <property type="entry name" value="Zn2/Cys6 DNA-binding domain"/>
    <property type="match status" value="1"/>
</dbReference>
<proteinExistence type="predicted"/>
<dbReference type="Pfam" id="PF11951">
    <property type="entry name" value="Fungal_trans_2"/>
    <property type="match status" value="1"/>
</dbReference>
<evidence type="ECO:0000259" key="4">
    <source>
        <dbReference type="PROSITE" id="PS50048"/>
    </source>
</evidence>
<dbReference type="EMBL" id="JBCAWK010000010">
    <property type="protein sequence ID" value="KAK8847335.1"/>
    <property type="molecule type" value="Genomic_DNA"/>
</dbReference>
<dbReference type="Proteomes" id="UP001388673">
    <property type="component" value="Unassembled WGS sequence"/>
</dbReference>
<dbReference type="InterPro" id="IPR021858">
    <property type="entry name" value="Fun_TF"/>
</dbReference>
<evidence type="ECO:0000256" key="2">
    <source>
        <dbReference type="ARBA" id="ARBA00023242"/>
    </source>
</evidence>
<evidence type="ECO:0000256" key="1">
    <source>
        <dbReference type="ARBA" id="ARBA00004123"/>
    </source>
</evidence>
<dbReference type="PANTHER" id="PTHR37534">
    <property type="entry name" value="TRANSCRIPTIONAL ACTIVATOR PROTEIN UGA3"/>
    <property type="match status" value="1"/>
</dbReference>
<dbReference type="RefSeq" id="XP_066800853.1">
    <property type="nucleotide sequence ID" value="XM_066948285.1"/>
</dbReference>
<dbReference type="KEGG" id="kne:92182450"/>
<dbReference type="InterPro" id="IPR036864">
    <property type="entry name" value="Zn2-C6_fun-type_DNA-bd_sf"/>
</dbReference>
<dbReference type="InterPro" id="IPR001138">
    <property type="entry name" value="Zn2Cys6_DnaBD"/>
</dbReference>
<evidence type="ECO:0000256" key="3">
    <source>
        <dbReference type="SAM" id="MobiDB-lite"/>
    </source>
</evidence>
<dbReference type="Gene3D" id="4.10.240.10">
    <property type="entry name" value="Zn(2)-C6 fungal-type DNA-binding domain"/>
    <property type="match status" value="1"/>
</dbReference>
<reference evidence="5 6" key="1">
    <citation type="journal article" date="2024" name="bioRxiv">
        <title>Comparative genomics of Cryptococcus and Kwoniella reveals pathogenesis evolution and contrasting karyotype dynamics via intercentromeric recombination or chromosome fusion.</title>
        <authorList>
            <person name="Coelho M.A."/>
            <person name="David-Palma M."/>
            <person name="Shea T."/>
            <person name="Bowers K."/>
            <person name="McGinley-Smith S."/>
            <person name="Mohammad A.W."/>
            <person name="Gnirke A."/>
            <person name="Yurkov A.M."/>
            <person name="Nowrousian M."/>
            <person name="Sun S."/>
            <person name="Cuomo C.A."/>
            <person name="Heitman J."/>
        </authorList>
    </citation>
    <scope>NUCLEOTIDE SEQUENCE [LARGE SCALE GENOMIC DNA]</scope>
    <source>
        <strain evidence="5 6">CBS 13917</strain>
    </source>
</reference>
<gene>
    <name evidence="5" type="ORF">IAR55_005192</name>
</gene>
<feature type="domain" description="Zn(2)-C6 fungal-type" evidence="4">
    <location>
        <begin position="68"/>
        <end position="96"/>
    </location>
</feature>
<keyword evidence="6" id="KW-1185">Reference proteome</keyword>
<accession>A0AAW0YGW1</accession>